<evidence type="ECO:0000256" key="8">
    <source>
        <dbReference type="PROSITE-ProRule" id="PRU00433"/>
    </source>
</evidence>
<evidence type="ECO:0000256" key="5">
    <source>
        <dbReference type="ARBA" id="ARBA00022764"/>
    </source>
</evidence>
<keyword evidence="7 8" id="KW-0408">Iron</keyword>
<evidence type="ECO:0000313" key="12">
    <source>
        <dbReference type="Proteomes" id="UP000652074"/>
    </source>
</evidence>
<dbReference type="Proteomes" id="UP000652074">
    <property type="component" value="Unassembled WGS sequence"/>
</dbReference>
<protein>
    <submittedName>
        <fullName evidence="11">C-type cytochrome</fullName>
    </submittedName>
</protein>
<evidence type="ECO:0000256" key="2">
    <source>
        <dbReference type="ARBA" id="ARBA00022448"/>
    </source>
</evidence>
<feature type="signal peptide" evidence="9">
    <location>
        <begin position="1"/>
        <end position="21"/>
    </location>
</feature>
<organism evidence="11 12">
    <name type="scientific">Aromatoleum petrolei</name>
    <dbReference type="NCBI Taxonomy" id="76116"/>
    <lineage>
        <taxon>Bacteria</taxon>
        <taxon>Pseudomonadati</taxon>
        <taxon>Pseudomonadota</taxon>
        <taxon>Betaproteobacteria</taxon>
        <taxon>Rhodocyclales</taxon>
        <taxon>Rhodocyclaceae</taxon>
        <taxon>Aromatoleum</taxon>
    </lineage>
</organism>
<evidence type="ECO:0000256" key="9">
    <source>
        <dbReference type="SAM" id="SignalP"/>
    </source>
</evidence>
<feature type="domain" description="Cytochrome c" evidence="10">
    <location>
        <begin position="1"/>
        <end position="101"/>
    </location>
</feature>
<feature type="chain" id="PRO_5045854060" evidence="9">
    <location>
        <begin position="22"/>
        <end position="199"/>
    </location>
</feature>
<feature type="domain" description="Cytochrome c" evidence="10">
    <location>
        <begin position="111"/>
        <end position="199"/>
    </location>
</feature>
<dbReference type="PROSITE" id="PS51007">
    <property type="entry name" value="CYTC"/>
    <property type="match status" value="2"/>
</dbReference>
<sequence length="199" mass="21589">MGVGKCLVASLVLGCMAPAVAAPDRPVEQLVRERCRKCHGTNGLSGEAEFPKLAGQDVEYLTRQMANFKTGVRTSKRMKQRVKDLSGGEMRALAEYFSAKPIVPEQGADPVQVDAGRHIYYSGIPAKGVTACTTCHGPQGRGAMYLPRLAGQHAQYLGSQLRAFREHSRTSPNMVMHTVVENIADAEIEAVAKFLSVME</sequence>
<evidence type="ECO:0000313" key="11">
    <source>
        <dbReference type="EMBL" id="NMF91063.1"/>
    </source>
</evidence>
<name>A0ABX1MWX8_9RHOO</name>
<proteinExistence type="predicted"/>
<dbReference type="PANTHER" id="PTHR33751">
    <property type="entry name" value="CBB3-TYPE CYTOCHROME C OXIDASE SUBUNIT FIXP"/>
    <property type="match status" value="1"/>
</dbReference>
<reference evidence="11 12" key="1">
    <citation type="submission" date="2019-12" db="EMBL/GenBank/DDBJ databases">
        <title>Comparative genomics gives insights into the taxonomy of the Azoarcus-Aromatoleum group and reveals separate origins of nif in the plant-associated Azoarcus and non-plant-associated Aromatoleum sub-groups.</title>
        <authorList>
            <person name="Lafos M."/>
            <person name="Maluk M."/>
            <person name="Batista M."/>
            <person name="Junghare M."/>
            <person name="Carmona M."/>
            <person name="Faoro H."/>
            <person name="Cruz L.M."/>
            <person name="Battistoni F."/>
            <person name="De Souza E."/>
            <person name="Pedrosa F."/>
            <person name="Chen W.-M."/>
            <person name="Poole P.S."/>
            <person name="Dixon R.A."/>
            <person name="James E.K."/>
        </authorList>
    </citation>
    <scope>NUCLEOTIDE SEQUENCE [LARGE SCALE GENOMIC DNA]</scope>
    <source>
        <strain evidence="11 12">ToN1</strain>
    </source>
</reference>
<dbReference type="PIRSF" id="PIRSF000005">
    <property type="entry name" value="Cytochrome_c4"/>
    <property type="match status" value="1"/>
</dbReference>
<accession>A0ABX1MWX8</accession>
<evidence type="ECO:0000256" key="7">
    <source>
        <dbReference type="ARBA" id="ARBA00023004"/>
    </source>
</evidence>
<evidence type="ECO:0000256" key="1">
    <source>
        <dbReference type="ARBA" id="ARBA00004418"/>
    </source>
</evidence>
<keyword evidence="12" id="KW-1185">Reference proteome</keyword>
<dbReference type="SUPFAM" id="SSF46626">
    <property type="entry name" value="Cytochrome c"/>
    <property type="match status" value="2"/>
</dbReference>
<dbReference type="InterPro" id="IPR036909">
    <property type="entry name" value="Cyt_c-like_dom_sf"/>
</dbReference>
<keyword evidence="6" id="KW-0249">Electron transport</keyword>
<keyword evidence="9" id="KW-0732">Signal</keyword>
<comment type="subcellular location">
    <subcellularLocation>
        <location evidence="1">Periplasm</location>
    </subcellularLocation>
</comment>
<dbReference type="InterPro" id="IPR009056">
    <property type="entry name" value="Cyt_c-like_dom"/>
</dbReference>
<dbReference type="InterPro" id="IPR024167">
    <property type="entry name" value="Cytochrome_c4-like"/>
</dbReference>
<comment type="caution">
    <text evidence="11">The sequence shown here is derived from an EMBL/GenBank/DDBJ whole genome shotgun (WGS) entry which is preliminary data.</text>
</comment>
<evidence type="ECO:0000256" key="6">
    <source>
        <dbReference type="ARBA" id="ARBA00022982"/>
    </source>
</evidence>
<dbReference type="PANTHER" id="PTHR33751:SF9">
    <property type="entry name" value="CYTOCHROME C4"/>
    <property type="match status" value="1"/>
</dbReference>
<dbReference type="InterPro" id="IPR050597">
    <property type="entry name" value="Cytochrome_c_Oxidase_Subunit"/>
</dbReference>
<keyword evidence="2" id="KW-0813">Transport</keyword>
<dbReference type="EMBL" id="WTVR01000063">
    <property type="protein sequence ID" value="NMF91063.1"/>
    <property type="molecule type" value="Genomic_DNA"/>
</dbReference>
<evidence type="ECO:0000256" key="4">
    <source>
        <dbReference type="ARBA" id="ARBA00022723"/>
    </source>
</evidence>
<dbReference type="Gene3D" id="1.10.760.10">
    <property type="entry name" value="Cytochrome c-like domain"/>
    <property type="match status" value="2"/>
</dbReference>
<keyword evidence="5" id="KW-0574">Periplasm</keyword>
<evidence type="ECO:0000259" key="10">
    <source>
        <dbReference type="PROSITE" id="PS51007"/>
    </source>
</evidence>
<keyword evidence="3 8" id="KW-0349">Heme</keyword>
<evidence type="ECO:0000256" key="3">
    <source>
        <dbReference type="ARBA" id="ARBA00022617"/>
    </source>
</evidence>
<gene>
    <name evidence="11" type="ORF">GPA26_21615</name>
</gene>
<dbReference type="Pfam" id="PF13442">
    <property type="entry name" value="Cytochrome_CBB3"/>
    <property type="match status" value="1"/>
</dbReference>
<dbReference type="Pfam" id="PF00034">
    <property type="entry name" value="Cytochrom_C"/>
    <property type="match status" value="1"/>
</dbReference>
<keyword evidence="4 8" id="KW-0479">Metal-binding</keyword>
<dbReference type="RefSeq" id="WP_169208392.1">
    <property type="nucleotide sequence ID" value="NZ_CP059560.1"/>
</dbReference>